<evidence type="ECO:0000256" key="7">
    <source>
        <dbReference type="ARBA" id="ARBA00023136"/>
    </source>
</evidence>
<dbReference type="GeneID" id="96003923"/>
<keyword evidence="8" id="KW-0012">Acyltransferase</keyword>
<proteinExistence type="inferred from homology"/>
<keyword evidence="12" id="KW-1185">Reference proteome</keyword>
<evidence type="ECO:0000256" key="3">
    <source>
        <dbReference type="ARBA" id="ARBA00022679"/>
    </source>
</evidence>
<evidence type="ECO:0000256" key="5">
    <source>
        <dbReference type="ARBA" id="ARBA00022989"/>
    </source>
</evidence>
<keyword evidence="5 9" id="KW-1133">Transmembrane helix</keyword>
<dbReference type="GO" id="GO:0016746">
    <property type="term" value="F:acyltransferase activity"/>
    <property type="evidence" value="ECO:0007669"/>
    <property type="project" value="UniProtKB-KW"/>
</dbReference>
<gene>
    <name evidence="11" type="ORF">WHR41_02479</name>
</gene>
<dbReference type="RefSeq" id="XP_069231785.1">
    <property type="nucleotide sequence ID" value="XM_069371085.1"/>
</dbReference>
<comment type="similarity">
    <text evidence="2">Belongs to the 1-acyl-sn-glycerol-3-phosphate acyltransferase family.</text>
</comment>
<accession>A0AB34KYN6</accession>
<dbReference type="EMBL" id="JAAQHG020000006">
    <property type="protein sequence ID" value="KAL1588680.1"/>
    <property type="molecule type" value="Genomic_DNA"/>
</dbReference>
<dbReference type="InterPro" id="IPR002123">
    <property type="entry name" value="Plipid/glycerol_acylTrfase"/>
</dbReference>
<sequence length="355" mass="38399">MEKYGQYRDKGSGIAPFFPVSSGAGSSPLLFPWRLFLFCLRVPFLIFACFIWFAFVQWTTPGTLLRKANLWCIIGIPGIWWVDLQVDGVRRGSLGKAGATHMPGSGSIVAASHTSPLDILYLATILDPIFTQSYPGTKLLRPIPLTTALLSCFTTPPTAPPAPGTKAATQLTTLTTITSQNPSRITAVFPEATPSNGRAILSLTPALLSASPRSKIYPVSLRYTPADIVTPLPGLLPALHFLWTLLSSGSHCIRTRIGAAVRNPPADAVAEQRGATNGARKSGYESNYFDTLAARGGEGEEGVDEDGLLEPERRVLDMVADSLARLGRVKRVGLGVREKARFVEVWRRGSRARRA</sequence>
<evidence type="ECO:0000256" key="2">
    <source>
        <dbReference type="ARBA" id="ARBA00008655"/>
    </source>
</evidence>
<evidence type="ECO:0000256" key="6">
    <source>
        <dbReference type="ARBA" id="ARBA00023098"/>
    </source>
</evidence>
<evidence type="ECO:0000313" key="11">
    <source>
        <dbReference type="EMBL" id="KAL1588680.1"/>
    </source>
</evidence>
<dbReference type="Proteomes" id="UP000803884">
    <property type="component" value="Unassembled WGS sequence"/>
</dbReference>
<keyword evidence="3" id="KW-0808">Transferase</keyword>
<dbReference type="AlphaFoldDB" id="A0AB34KYN6"/>
<keyword evidence="6" id="KW-0443">Lipid metabolism</keyword>
<dbReference type="PANTHER" id="PTHR23063:SF60">
    <property type="entry name" value="LYSOPHOSPHATIDIC ACID:OLEOYL-COA ACYLTRANSFERASE 1"/>
    <property type="match status" value="1"/>
</dbReference>
<keyword evidence="4 9" id="KW-0812">Transmembrane</keyword>
<dbReference type="SUPFAM" id="SSF69593">
    <property type="entry name" value="Glycerol-3-phosphate (1)-acyltransferase"/>
    <property type="match status" value="1"/>
</dbReference>
<reference evidence="11 12" key="1">
    <citation type="journal article" date="2020" name="Microbiol. Resour. Announc.">
        <title>Draft Genome Sequence of a Cladosporium Species Isolated from the Mesophotic Ascidian Didemnum maculosum.</title>
        <authorList>
            <person name="Gioti A."/>
            <person name="Siaperas R."/>
            <person name="Nikolaivits E."/>
            <person name="Le Goff G."/>
            <person name="Ouazzani J."/>
            <person name="Kotoulas G."/>
            <person name="Topakas E."/>
        </authorList>
    </citation>
    <scope>NUCLEOTIDE SEQUENCE [LARGE SCALE GENOMIC DNA]</scope>
    <source>
        <strain evidence="11 12">TM138-S3</strain>
    </source>
</reference>
<comment type="subcellular location">
    <subcellularLocation>
        <location evidence="1">Membrane</location>
    </subcellularLocation>
</comment>
<evidence type="ECO:0000256" key="8">
    <source>
        <dbReference type="ARBA" id="ARBA00023315"/>
    </source>
</evidence>
<keyword evidence="7 9" id="KW-0472">Membrane</keyword>
<evidence type="ECO:0000313" key="12">
    <source>
        <dbReference type="Proteomes" id="UP000803884"/>
    </source>
</evidence>
<name>A0AB34KYN6_9PEZI</name>
<dbReference type="GO" id="GO:0006629">
    <property type="term" value="P:lipid metabolic process"/>
    <property type="evidence" value="ECO:0007669"/>
    <property type="project" value="UniProtKB-KW"/>
</dbReference>
<dbReference type="GO" id="GO:0016020">
    <property type="term" value="C:membrane"/>
    <property type="evidence" value="ECO:0007669"/>
    <property type="project" value="UniProtKB-SubCell"/>
</dbReference>
<feature type="domain" description="Phospholipid/glycerol acyltransferase" evidence="10">
    <location>
        <begin position="107"/>
        <end position="224"/>
    </location>
</feature>
<evidence type="ECO:0000256" key="4">
    <source>
        <dbReference type="ARBA" id="ARBA00022692"/>
    </source>
</evidence>
<evidence type="ECO:0000256" key="9">
    <source>
        <dbReference type="SAM" id="Phobius"/>
    </source>
</evidence>
<feature type="transmembrane region" description="Helical" evidence="9">
    <location>
        <begin position="35"/>
        <end position="56"/>
    </location>
</feature>
<dbReference type="SMART" id="SM00563">
    <property type="entry name" value="PlsC"/>
    <property type="match status" value="1"/>
</dbReference>
<comment type="caution">
    <text evidence="11">The sequence shown here is derived from an EMBL/GenBank/DDBJ whole genome shotgun (WGS) entry which is preliminary data.</text>
</comment>
<organism evidence="11 12">
    <name type="scientific">Cladosporium halotolerans</name>
    <dbReference type="NCBI Taxonomy" id="1052096"/>
    <lineage>
        <taxon>Eukaryota</taxon>
        <taxon>Fungi</taxon>
        <taxon>Dikarya</taxon>
        <taxon>Ascomycota</taxon>
        <taxon>Pezizomycotina</taxon>
        <taxon>Dothideomycetes</taxon>
        <taxon>Dothideomycetidae</taxon>
        <taxon>Cladosporiales</taxon>
        <taxon>Cladosporiaceae</taxon>
        <taxon>Cladosporium</taxon>
    </lineage>
</organism>
<dbReference type="PANTHER" id="PTHR23063">
    <property type="entry name" value="PHOSPHOLIPID ACYLTRANSFERASE"/>
    <property type="match status" value="1"/>
</dbReference>
<evidence type="ECO:0000259" key="10">
    <source>
        <dbReference type="SMART" id="SM00563"/>
    </source>
</evidence>
<evidence type="ECO:0000256" key="1">
    <source>
        <dbReference type="ARBA" id="ARBA00004370"/>
    </source>
</evidence>
<protein>
    <recommendedName>
        <fullName evidence="10">Phospholipid/glycerol acyltransferase domain-containing protein</fullName>
    </recommendedName>
</protein>